<organism evidence="1 2">
    <name type="scientific">Streptosporangium subroseum</name>
    <dbReference type="NCBI Taxonomy" id="106412"/>
    <lineage>
        <taxon>Bacteria</taxon>
        <taxon>Bacillati</taxon>
        <taxon>Actinomycetota</taxon>
        <taxon>Actinomycetes</taxon>
        <taxon>Streptosporangiales</taxon>
        <taxon>Streptosporangiaceae</taxon>
        <taxon>Streptosporangium</taxon>
    </lineage>
</organism>
<evidence type="ECO:0000313" key="1">
    <source>
        <dbReference type="EMBL" id="SNT52754.1"/>
    </source>
</evidence>
<name>A0A239NE96_9ACTN</name>
<keyword evidence="2" id="KW-1185">Reference proteome</keyword>
<protein>
    <submittedName>
        <fullName evidence="1">Uncharacterized protein</fullName>
    </submittedName>
</protein>
<sequence length="104" mass="11216">MFRCYLGMATKPDHIRGVSRLLWTAPADGIGQSAGPRMKTGWSAGSGVFPKKRRTSGEVVTAGRAGREDVGLPVTIVVRRHRLGVLHYDQDKAVVAKTAGLETE</sequence>
<evidence type="ECO:0000313" key="2">
    <source>
        <dbReference type="Proteomes" id="UP000198282"/>
    </source>
</evidence>
<gene>
    <name evidence="1" type="ORF">SAMN05216276_105528</name>
</gene>
<dbReference type="AlphaFoldDB" id="A0A239NE96"/>
<accession>A0A239NE96</accession>
<dbReference type="EMBL" id="FZOD01000055">
    <property type="protein sequence ID" value="SNT52754.1"/>
    <property type="molecule type" value="Genomic_DNA"/>
</dbReference>
<proteinExistence type="predicted"/>
<reference evidence="1 2" key="1">
    <citation type="submission" date="2017-06" db="EMBL/GenBank/DDBJ databases">
        <authorList>
            <person name="Kim H.J."/>
            <person name="Triplett B.A."/>
        </authorList>
    </citation>
    <scope>NUCLEOTIDE SEQUENCE [LARGE SCALE GENOMIC DNA]</scope>
    <source>
        <strain evidence="1 2">CGMCC 4.2132</strain>
    </source>
</reference>
<dbReference type="Proteomes" id="UP000198282">
    <property type="component" value="Unassembled WGS sequence"/>
</dbReference>